<dbReference type="EMBL" id="GGEC01080976">
    <property type="protein sequence ID" value="MBX61460.1"/>
    <property type="molecule type" value="Transcribed_RNA"/>
</dbReference>
<keyword evidence="1" id="KW-0732">Signal</keyword>
<accession>A0A2P2Q379</accession>
<evidence type="ECO:0000256" key="1">
    <source>
        <dbReference type="SAM" id="SignalP"/>
    </source>
</evidence>
<sequence length="45" mass="5278">MRVHLVCLLSCLFVYNSSTRFSHSCYFHFVCVSPICQDHLYSGNY</sequence>
<organism evidence="2">
    <name type="scientific">Rhizophora mucronata</name>
    <name type="common">Asiatic mangrove</name>
    <dbReference type="NCBI Taxonomy" id="61149"/>
    <lineage>
        <taxon>Eukaryota</taxon>
        <taxon>Viridiplantae</taxon>
        <taxon>Streptophyta</taxon>
        <taxon>Embryophyta</taxon>
        <taxon>Tracheophyta</taxon>
        <taxon>Spermatophyta</taxon>
        <taxon>Magnoliopsida</taxon>
        <taxon>eudicotyledons</taxon>
        <taxon>Gunneridae</taxon>
        <taxon>Pentapetalae</taxon>
        <taxon>rosids</taxon>
        <taxon>fabids</taxon>
        <taxon>Malpighiales</taxon>
        <taxon>Rhizophoraceae</taxon>
        <taxon>Rhizophora</taxon>
    </lineage>
</organism>
<feature type="signal peptide" evidence="1">
    <location>
        <begin position="1"/>
        <end position="19"/>
    </location>
</feature>
<name>A0A2P2Q379_RHIMU</name>
<proteinExistence type="predicted"/>
<evidence type="ECO:0000313" key="2">
    <source>
        <dbReference type="EMBL" id="MBX61460.1"/>
    </source>
</evidence>
<feature type="chain" id="PRO_5015161873" evidence="1">
    <location>
        <begin position="20"/>
        <end position="45"/>
    </location>
</feature>
<dbReference type="AlphaFoldDB" id="A0A2P2Q379"/>
<reference evidence="2" key="1">
    <citation type="submission" date="2018-02" db="EMBL/GenBank/DDBJ databases">
        <title>Rhizophora mucronata_Transcriptome.</title>
        <authorList>
            <person name="Meera S.P."/>
            <person name="Sreeshan A."/>
            <person name="Augustine A."/>
        </authorList>
    </citation>
    <scope>NUCLEOTIDE SEQUENCE</scope>
    <source>
        <tissue evidence="2">Leaf</tissue>
    </source>
</reference>
<protein>
    <submittedName>
        <fullName evidence="2">Uncharacterized protein</fullName>
    </submittedName>
</protein>